<organism evidence="2 3">
    <name type="scientific">Marinospirillum insulare</name>
    <dbReference type="NCBI Taxonomy" id="217169"/>
    <lineage>
        <taxon>Bacteria</taxon>
        <taxon>Pseudomonadati</taxon>
        <taxon>Pseudomonadota</taxon>
        <taxon>Gammaproteobacteria</taxon>
        <taxon>Oceanospirillales</taxon>
        <taxon>Oceanospirillaceae</taxon>
        <taxon>Marinospirillum</taxon>
    </lineage>
</organism>
<dbReference type="NCBIfam" id="NF002541">
    <property type="entry name" value="PRK02101.1-1"/>
    <property type="match status" value="1"/>
</dbReference>
<dbReference type="InterPro" id="IPR005583">
    <property type="entry name" value="YaaA"/>
</dbReference>
<evidence type="ECO:0000256" key="1">
    <source>
        <dbReference type="HAMAP-Rule" id="MF_00652"/>
    </source>
</evidence>
<proteinExistence type="inferred from homology"/>
<reference evidence="3" key="1">
    <citation type="journal article" date="2019" name="Int. J. Syst. Evol. Microbiol.">
        <title>The Global Catalogue of Microorganisms (GCM) 10K type strain sequencing project: providing services to taxonomists for standard genome sequencing and annotation.</title>
        <authorList>
            <consortium name="The Broad Institute Genomics Platform"/>
            <consortium name="The Broad Institute Genome Sequencing Center for Infectious Disease"/>
            <person name="Wu L."/>
            <person name="Ma J."/>
        </authorList>
    </citation>
    <scope>NUCLEOTIDE SEQUENCE [LARGE SCALE GENOMIC DNA]</scope>
    <source>
        <strain evidence="3">NBRC 100033</strain>
    </source>
</reference>
<dbReference type="PANTHER" id="PTHR30283">
    <property type="entry name" value="PEROXIDE STRESS RESPONSE PROTEIN YAAA"/>
    <property type="match status" value="1"/>
</dbReference>
<accession>A0ABQ6A2Q8</accession>
<dbReference type="Pfam" id="PF03883">
    <property type="entry name" value="H2O2_YaaD"/>
    <property type="match status" value="1"/>
</dbReference>
<evidence type="ECO:0000313" key="2">
    <source>
        <dbReference type="EMBL" id="GLR65191.1"/>
    </source>
</evidence>
<keyword evidence="3" id="KW-1185">Reference proteome</keyword>
<name>A0ABQ6A2Q8_9GAMM</name>
<gene>
    <name evidence="2" type="ORF">GCM10007878_26300</name>
</gene>
<protein>
    <recommendedName>
        <fullName evidence="1">UPF0246 protein GCM10007878_26300</fullName>
    </recommendedName>
</protein>
<dbReference type="PANTHER" id="PTHR30283:SF4">
    <property type="entry name" value="PEROXIDE STRESS RESISTANCE PROTEIN YAAA"/>
    <property type="match status" value="1"/>
</dbReference>
<dbReference type="RefSeq" id="WP_027850882.1">
    <property type="nucleotide sequence ID" value="NZ_BSOR01000079.1"/>
</dbReference>
<evidence type="ECO:0000313" key="3">
    <source>
        <dbReference type="Proteomes" id="UP001156682"/>
    </source>
</evidence>
<sequence length="257" mass="29513">MLSLLSPAKSLEFETPATSQVYSQPIFQKESLELVEQLRELAPQDICQLMKVSDKLGSLNAARFQEWHLPFTKENSKAAALAFTGDVYTGLDAKTLDDASLEFAQSHLGIFSGLYGLLKPMDLIQPYRLEMGTKFVNKRGKDLYSFWQPMLTVEINKRLEEQETPVLINLASQEYFKSINLKELKKPVITPVFKDWKNGQYKIISFYAKKARGLMARFILENKIDQPDGLKKFDLDGYSFNQTLTEENSWVFTRKET</sequence>
<dbReference type="HAMAP" id="MF_00652">
    <property type="entry name" value="UPF0246"/>
    <property type="match status" value="1"/>
</dbReference>
<comment type="caution">
    <text evidence="2">The sequence shown here is derived from an EMBL/GenBank/DDBJ whole genome shotgun (WGS) entry which is preliminary data.</text>
</comment>
<comment type="similarity">
    <text evidence="1">Belongs to the UPF0246 family.</text>
</comment>
<dbReference type="Proteomes" id="UP001156682">
    <property type="component" value="Unassembled WGS sequence"/>
</dbReference>
<dbReference type="EMBL" id="BSOR01000079">
    <property type="protein sequence ID" value="GLR65191.1"/>
    <property type="molecule type" value="Genomic_DNA"/>
</dbReference>
<dbReference type="NCBIfam" id="NF002542">
    <property type="entry name" value="PRK02101.1-3"/>
    <property type="match status" value="1"/>
</dbReference>